<proteinExistence type="inferred from homology"/>
<dbReference type="InterPro" id="IPR036563">
    <property type="entry name" value="MoaE_sf"/>
</dbReference>
<dbReference type="PANTHER" id="PTHR23404">
    <property type="entry name" value="MOLYBDOPTERIN SYNTHASE RELATED"/>
    <property type="match status" value="1"/>
</dbReference>
<sequence length="155" mass="16331">MSTRVAAQEDDFDVAAELARLEALGGGGVASFTGVVRGGDGLTALRLEAYPGMTLRALESIAAEAMARWSLLGCTLIHRHGTLAVGERIVLVGTASGHRASALEACAFLIDWAKTKAPLWKQELFADGSARWVEARAEDDVAAAEWDASAEHGKP</sequence>
<keyword evidence="14" id="KW-1185">Reference proteome</keyword>
<dbReference type="EMBL" id="JARYGZ010000005">
    <property type="protein sequence ID" value="MDH7641014.1"/>
    <property type="molecule type" value="Genomic_DNA"/>
</dbReference>
<evidence type="ECO:0000256" key="11">
    <source>
        <dbReference type="ARBA" id="ARBA00032474"/>
    </source>
</evidence>
<dbReference type="CDD" id="cd00756">
    <property type="entry name" value="MoaE"/>
    <property type="match status" value="1"/>
</dbReference>
<dbReference type="EC" id="2.8.1.12" evidence="3"/>
<dbReference type="Gene3D" id="3.90.1170.40">
    <property type="entry name" value="Molybdopterin biosynthesis MoaE subunit"/>
    <property type="match status" value="1"/>
</dbReference>
<evidence type="ECO:0000256" key="2">
    <source>
        <dbReference type="ARBA" id="ARBA00005426"/>
    </source>
</evidence>
<comment type="subunit">
    <text evidence="7">Heterotetramer of 2 MoaD subunits and 2 MoaE subunits. Also stable as homodimer. The enzyme changes between these two forms during catalysis.</text>
</comment>
<organism evidence="13 14">
    <name type="scientific">Sphingomonas oryzagri</name>
    <dbReference type="NCBI Taxonomy" id="3042314"/>
    <lineage>
        <taxon>Bacteria</taxon>
        <taxon>Pseudomonadati</taxon>
        <taxon>Pseudomonadota</taxon>
        <taxon>Alphaproteobacteria</taxon>
        <taxon>Sphingomonadales</taxon>
        <taxon>Sphingomonadaceae</taxon>
        <taxon>Sphingomonas</taxon>
    </lineage>
</organism>
<dbReference type="SUPFAM" id="SSF54690">
    <property type="entry name" value="Molybdopterin synthase subunit MoaE"/>
    <property type="match status" value="1"/>
</dbReference>
<evidence type="ECO:0000256" key="10">
    <source>
        <dbReference type="ARBA" id="ARBA00030781"/>
    </source>
</evidence>
<accession>A0ABT6N7D1</accession>
<comment type="catalytic activity">
    <reaction evidence="12">
        <text>2 [molybdopterin-synthase sulfur-carrier protein]-C-terminal-Gly-aminoethanethioate + cyclic pyranopterin phosphate + H2O = molybdopterin + 2 [molybdopterin-synthase sulfur-carrier protein]-C-terminal Gly-Gly + 2 H(+)</text>
        <dbReference type="Rhea" id="RHEA:26333"/>
        <dbReference type="Rhea" id="RHEA-COMP:12202"/>
        <dbReference type="Rhea" id="RHEA-COMP:19907"/>
        <dbReference type="ChEBI" id="CHEBI:15377"/>
        <dbReference type="ChEBI" id="CHEBI:15378"/>
        <dbReference type="ChEBI" id="CHEBI:58698"/>
        <dbReference type="ChEBI" id="CHEBI:59648"/>
        <dbReference type="ChEBI" id="CHEBI:90778"/>
        <dbReference type="ChEBI" id="CHEBI:232372"/>
        <dbReference type="EC" id="2.8.1.12"/>
    </reaction>
</comment>
<gene>
    <name evidence="13" type="ORF">QGN17_19935</name>
</gene>
<comment type="pathway">
    <text evidence="1">Cofactor biosynthesis; molybdopterin biosynthesis.</text>
</comment>
<evidence type="ECO:0000256" key="5">
    <source>
        <dbReference type="ARBA" id="ARBA00023150"/>
    </source>
</evidence>
<evidence type="ECO:0000256" key="7">
    <source>
        <dbReference type="ARBA" id="ARBA00026066"/>
    </source>
</evidence>
<protein>
    <recommendedName>
        <fullName evidence="4">Molybdopterin synthase catalytic subunit</fullName>
        <ecNumber evidence="3">2.8.1.12</ecNumber>
    </recommendedName>
    <alternativeName>
        <fullName evidence="10">MPT synthase subunit 2</fullName>
    </alternativeName>
    <alternativeName>
        <fullName evidence="8">Molybdenum cofactor biosynthesis protein E</fullName>
    </alternativeName>
    <alternativeName>
        <fullName evidence="9">Molybdopterin-converting factor large subunit</fullName>
    </alternativeName>
    <alternativeName>
        <fullName evidence="11">Molybdopterin-converting factor subunit 2</fullName>
    </alternativeName>
</protein>
<evidence type="ECO:0000256" key="8">
    <source>
        <dbReference type="ARBA" id="ARBA00029745"/>
    </source>
</evidence>
<name>A0ABT6N7D1_9SPHN</name>
<evidence type="ECO:0000313" key="14">
    <source>
        <dbReference type="Proteomes" id="UP001160625"/>
    </source>
</evidence>
<dbReference type="Proteomes" id="UP001160625">
    <property type="component" value="Unassembled WGS sequence"/>
</dbReference>
<evidence type="ECO:0000313" key="13">
    <source>
        <dbReference type="EMBL" id="MDH7641014.1"/>
    </source>
</evidence>
<comment type="function">
    <text evidence="6">Converts molybdopterin precursor Z into molybdopterin. This requires the incorporation of two sulfur atoms into precursor Z to generate a dithiolene group. The sulfur is provided by MoaD.</text>
</comment>
<evidence type="ECO:0000256" key="1">
    <source>
        <dbReference type="ARBA" id="ARBA00005046"/>
    </source>
</evidence>
<evidence type="ECO:0000256" key="6">
    <source>
        <dbReference type="ARBA" id="ARBA00025448"/>
    </source>
</evidence>
<dbReference type="Pfam" id="PF02391">
    <property type="entry name" value="MoaE"/>
    <property type="match status" value="1"/>
</dbReference>
<evidence type="ECO:0000256" key="4">
    <source>
        <dbReference type="ARBA" id="ARBA00013858"/>
    </source>
</evidence>
<evidence type="ECO:0000256" key="12">
    <source>
        <dbReference type="ARBA" id="ARBA00049878"/>
    </source>
</evidence>
<evidence type="ECO:0000256" key="9">
    <source>
        <dbReference type="ARBA" id="ARBA00030407"/>
    </source>
</evidence>
<comment type="similarity">
    <text evidence="2">Belongs to the MoaE family.</text>
</comment>
<evidence type="ECO:0000256" key="3">
    <source>
        <dbReference type="ARBA" id="ARBA00011950"/>
    </source>
</evidence>
<comment type="caution">
    <text evidence="13">The sequence shown here is derived from an EMBL/GenBank/DDBJ whole genome shotgun (WGS) entry which is preliminary data.</text>
</comment>
<reference evidence="13" key="1">
    <citation type="submission" date="2023-04" db="EMBL/GenBank/DDBJ databases">
        <title>Sphingomonas sp. MAHUQ-71 isolated from rice field.</title>
        <authorList>
            <person name="Huq M.A."/>
        </authorList>
    </citation>
    <scope>NUCLEOTIDE SEQUENCE</scope>
    <source>
        <strain evidence="13">MAHUQ-71</strain>
    </source>
</reference>
<dbReference type="RefSeq" id="WP_281046353.1">
    <property type="nucleotide sequence ID" value="NZ_JARYGZ010000005.1"/>
</dbReference>
<dbReference type="InterPro" id="IPR003448">
    <property type="entry name" value="Mopterin_biosynth_MoaE"/>
</dbReference>
<keyword evidence="5" id="KW-0501">Molybdenum cofactor biosynthesis</keyword>